<dbReference type="Proteomes" id="UP000681414">
    <property type="component" value="Unassembled WGS sequence"/>
</dbReference>
<protein>
    <submittedName>
        <fullName evidence="3">Uncharacterized protein</fullName>
    </submittedName>
</protein>
<evidence type="ECO:0000313" key="3">
    <source>
        <dbReference type="EMBL" id="MBS4195453.1"/>
    </source>
</evidence>
<dbReference type="RefSeq" id="WP_213124669.1">
    <property type="nucleotide sequence ID" value="NZ_JAGYPG010000002.1"/>
</dbReference>
<name>A0A942YFV4_9BACI</name>
<feature type="compositionally biased region" description="Acidic residues" evidence="2">
    <location>
        <begin position="231"/>
        <end position="243"/>
    </location>
</feature>
<proteinExistence type="predicted"/>
<reference evidence="3 4" key="1">
    <citation type="submission" date="2021-05" db="EMBL/GenBank/DDBJ databases">
        <title>Novel Bacillus species.</title>
        <authorList>
            <person name="Liu G."/>
        </authorList>
    </citation>
    <scope>NUCLEOTIDE SEQUENCE [LARGE SCALE GENOMIC DNA]</scope>
    <source>
        <strain evidence="4">FJAT-49780</strain>
    </source>
</reference>
<dbReference type="EMBL" id="JAGYPG010000002">
    <property type="protein sequence ID" value="MBS4195453.1"/>
    <property type="molecule type" value="Genomic_DNA"/>
</dbReference>
<evidence type="ECO:0000256" key="1">
    <source>
        <dbReference type="SAM" id="Coils"/>
    </source>
</evidence>
<accession>A0A942YFV4</accession>
<evidence type="ECO:0000313" key="4">
    <source>
        <dbReference type="Proteomes" id="UP000681414"/>
    </source>
</evidence>
<keyword evidence="4" id="KW-1185">Reference proteome</keyword>
<evidence type="ECO:0000256" key="2">
    <source>
        <dbReference type="SAM" id="MobiDB-lite"/>
    </source>
</evidence>
<feature type="coiled-coil region" evidence="1">
    <location>
        <begin position="98"/>
        <end position="146"/>
    </location>
</feature>
<gene>
    <name evidence="3" type="ORF">KHA97_10335</name>
</gene>
<feature type="region of interest" description="Disordered" evidence="2">
    <location>
        <begin position="212"/>
        <end position="262"/>
    </location>
</feature>
<sequence>MPIKGLFNQKLNHENILEKIAELEKKQKRLNALEVHIKRLLALEEEISPLLKLKDIPPQKVPEKKTVRKEKPKSHHREEALIIERSIIKKVSPFIKAVEHMDKQFQELEKNVLQIQQSHLEITNRIEAIENQLSRLQEEETKTKEEKHGQQPMVIKEINIDKFYLDKYEQNNNFAQLGIKDLSGALNIGATYGREVMPKELSDQLKEDMKEFKGMKKEFGKGEEGESSSSSEEESSSNEEFTYENETFTEIPIEVINENEDE</sequence>
<feature type="compositionally biased region" description="Basic and acidic residues" evidence="2">
    <location>
        <begin position="212"/>
        <end position="224"/>
    </location>
</feature>
<feature type="coiled-coil region" evidence="1">
    <location>
        <begin position="6"/>
        <end position="43"/>
    </location>
</feature>
<dbReference type="AlphaFoldDB" id="A0A942YFV4"/>
<organism evidence="3 4">
    <name type="scientific">Lederbergia citri</name>
    <dbReference type="NCBI Taxonomy" id="2833580"/>
    <lineage>
        <taxon>Bacteria</taxon>
        <taxon>Bacillati</taxon>
        <taxon>Bacillota</taxon>
        <taxon>Bacilli</taxon>
        <taxon>Bacillales</taxon>
        <taxon>Bacillaceae</taxon>
        <taxon>Lederbergia</taxon>
    </lineage>
</organism>
<comment type="caution">
    <text evidence="3">The sequence shown here is derived from an EMBL/GenBank/DDBJ whole genome shotgun (WGS) entry which is preliminary data.</text>
</comment>
<keyword evidence="1" id="KW-0175">Coiled coil</keyword>